<sequence>MSMNRVVNLERFWLPTGKSYSLTTAGWLSDPNSEGLWRANADALATRALADRQCVVLLGEPGMGKSSALDGGRALLPQVEALENQYVDLGVYAGEDRLVRSVFESQVINKWQAGSHRLCLTLDGFDEALNRIETLDRLLTDYLARWDRERLFIRLVCRTADWRQSLRAALVEGFGDANVHELLPLRRSDAGLLLRAAGLDPEEILAAVEQTRIVPLAARPLTLNLIRSSIGPGGSLPDNAGALYQRGLTALLDEMNPERRGSIRPPGGVASRMLAAKRIAALSLFGDRPTVWTGPVAEALPDDLTVDECLGTQESSSPGISSDDVASTLRSGIFAGAGEGRLTWSHATFADFLSARWILDEELNDKQVSSLLVANGGRIHARMRQVAAWLVGLDPLRFRELIRSDPQAFLASVDLPEEALRAEVVRALLQDAETGQLFDDFQSDYSGLYHSGLAEQLRPALEAGQGERCRVAIRIARQCSSLQSVPDLTALALNDDADPHVRASAAMAVHDLSPASPSHDLVTLIGPTNEPPTSMDTRELEAAALLASWPHAVSTETVFSVLSPSRPRSYRGLYSSFVDHFASGLEDADLEPACAWILDDISRVDDSRLTSITTAILRLCIANLDNDRAREVVTTVAFRRIDEYQPPFGEPDLAGEQITMDVGVRRAVCRLLLAMASEEQVWSIVYQSGPGDRLIDDDDLEWLIDVYVSSDGVTRVNAGRAAQTVLRSDLVSHSDVVLGLADDHPAAGLFAYWRTPVEFDSEAAVAARTQWYERSPRGRERKQAGEGESADQWVNPRIAENIAKVVAGEASAFWYAARLVTVKPGTQRHMNEYQPDLTLHPRWETLPAAVRSDFVLAAASYVENGKCEPERWLAQNLDFYPARAGYRALVLLLRLAPDTLEAVAPAAWREWAPILVAWTATVNGASEEDKRRLLALARPHADEELRAAMLALVDQAIADGSYVFLRTEFDALSSETLAGELVDRLVRPMAADTRSAILDFLVERHSALVTPVLSEWLNDAERSEDPDRAQDAVRRLLWHDAAGSWTKLRALMGDDAPFMEAALSAGANAFAWHVPNLLPPDMADLYLWLFQRFPADEDPTSEDAHRIGSREALGTWRDALLNALTRAGTREAVAAVEQIAQSRPDEPWLARVLVDAKRALRDQSWEPLTPRDVDQLAQSRHAHIVRSDADLLAATLGALDEIQARLQADTPAAYLLWDTYAGRPKSEEEISDYLAIELQQRLNARGVVVNREVQVRRSRPAGLPERTDLRVEALRPDQDSTSATGTLRIPAEVKGIWNREVIDSLDTQLVQRYMADFQTDHGVYIVAWFDPEPWTTSDGRRGTAAPRGGIAEVRATLGAEAERQLARGRVVAVRVLDCSLKRPIAT</sequence>
<proteinExistence type="predicted"/>
<evidence type="ECO:0000313" key="1">
    <source>
        <dbReference type="EMBL" id="SEE75043.1"/>
    </source>
</evidence>
<dbReference type="EMBL" id="FNUC01000003">
    <property type="protein sequence ID" value="SEE75043.1"/>
    <property type="molecule type" value="Genomic_DNA"/>
</dbReference>
<dbReference type="STRING" id="561176.SAMN04488561_2542"/>
<dbReference type="Proteomes" id="UP000181980">
    <property type="component" value="Unassembled WGS sequence"/>
</dbReference>
<keyword evidence="2" id="KW-1185">Reference proteome</keyword>
<protein>
    <submittedName>
        <fullName evidence="1">Uncharacterized protein</fullName>
    </submittedName>
</protein>
<reference evidence="2" key="1">
    <citation type="submission" date="2016-10" db="EMBL/GenBank/DDBJ databases">
        <authorList>
            <person name="Varghese N."/>
            <person name="Submissions S."/>
        </authorList>
    </citation>
    <scope>NUCLEOTIDE SEQUENCE [LARGE SCALE GENOMIC DNA]</scope>
    <source>
        <strain evidence="2">DSM 45237</strain>
    </source>
</reference>
<accession>A0A1H5LDA7</accession>
<name>A0A1H5LDA7_9ACTN</name>
<organism evidence="1 2">
    <name type="scientific">Jiangella alba</name>
    <dbReference type="NCBI Taxonomy" id="561176"/>
    <lineage>
        <taxon>Bacteria</taxon>
        <taxon>Bacillati</taxon>
        <taxon>Actinomycetota</taxon>
        <taxon>Actinomycetes</taxon>
        <taxon>Jiangellales</taxon>
        <taxon>Jiangellaceae</taxon>
        <taxon>Jiangella</taxon>
    </lineage>
</organism>
<evidence type="ECO:0000313" key="2">
    <source>
        <dbReference type="Proteomes" id="UP000181980"/>
    </source>
</evidence>
<gene>
    <name evidence="1" type="ORF">SAMN04488561_2542</name>
</gene>